<evidence type="ECO:0000313" key="1">
    <source>
        <dbReference type="Proteomes" id="UP000095280"/>
    </source>
</evidence>
<accession>A0A1I8J8F0</accession>
<evidence type="ECO:0000313" key="2">
    <source>
        <dbReference type="WBParaSite" id="maker-uti_cns_0046099-snap-gene-0.20-mRNA-1"/>
    </source>
</evidence>
<sequence>VVPVGAVELANRPPVLVVPVGAVELANRPPVLAVPAGAVELANRPPVLAVVAAAEVPNKPPVPGAADALVVFPENRPAVLEVALVAEVVDEETMPAVGAAAAVGLDTTALALAVTGVDNRPPVTGAAVAVGLETAAPVLAVTGVDNNPPVPGALVVVGGIDKRPPMVLVLVGALLALVKADGTAVVAAGADSRAPRLEGFAAADTAPGAAKIPAVGVPDTEEATGTLKGPLVDPTEDWEVGTAAGCCDSRPTMQSTLVNLACSAVVVAVVGVEQPLTPLPPASELGDPEAVDFDTDELFLPFGVTSGAGGSLVSDAADVVSERRFDRCPRASGEVTEVKDACSNSRSSSLSRLAAEAVPRTPEALELDDAADRSLPAVACRAASTRRAAKRFMSWSMASSCC</sequence>
<dbReference type="Proteomes" id="UP000095280">
    <property type="component" value="Unplaced"/>
</dbReference>
<protein>
    <submittedName>
        <fullName evidence="2">Secreted protein</fullName>
    </submittedName>
</protein>
<keyword evidence="1" id="KW-1185">Reference proteome</keyword>
<name>A0A1I8J8F0_9PLAT</name>
<dbReference type="WBParaSite" id="maker-uti_cns_0046099-snap-gene-0.20-mRNA-1">
    <property type="protein sequence ID" value="maker-uti_cns_0046099-snap-gene-0.20-mRNA-1"/>
    <property type="gene ID" value="maker-uti_cns_0046099-snap-gene-0.20"/>
</dbReference>
<organism evidence="1 2">
    <name type="scientific">Macrostomum lignano</name>
    <dbReference type="NCBI Taxonomy" id="282301"/>
    <lineage>
        <taxon>Eukaryota</taxon>
        <taxon>Metazoa</taxon>
        <taxon>Spiralia</taxon>
        <taxon>Lophotrochozoa</taxon>
        <taxon>Platyhelminthes</taxon>
        <taxon>Rhabditophora</taxon>
        <taxon>Macrostomorpha</taxon>
        <taxon>Macrostomida</taxon>
        <taxon>Macrostomidae</taxon>
        <taxon>Macrostomum</taxon>
    </lineage>
</organism>
<dbReference type="AlphaFoldDB" id="A0A1I8J8F0"/>
<proteinExistence type="predicted"/>
<reference evidence="2" key="1">
    <citation type="submission" date="2016-11" db="UniProtKB">
        <authorList>
            <consortium name="WormBaseParasite"/>
        </authorList>
    </citation>
    <scope>IDENTIFICATION</scope>
</reference>